<sequence>MKWCFDERIQIPHYAVGWGNKYALRSWRFSYYIGMKEIQNLRLHFLSPKLDGDLGPAPSFLTPQCPAQFWRIGVADYNNIHCPSLV</sequence>
<accession>A0A9J6ADL1</accession>
<proteinExistence type="predicted"/>
<dbReference type="EMBL" id="JACXVP010000002">
    <property type="protein sequence ID" value="KAG5622242.1"/>
    <property type="molecule type" value="Genomic_DNA"/>
</dbReference>
<gene>
    <name evidence="1" type="ORF">H5410_007460</name>
</gene>
<keyword evidence="2" id="KW-1185">Reference proteome</keyword>
<organism evidence="1 2">
    <name type="scientific">Solanum commersonii</name>
    <name type="common">Commerson's wild potato</name>
    <name type="synonym">Commerson's nightshade</name>
    <dbReference type="NCBI Taxonomy" id="4109"/>
    <lineage>
        <taxon>Eukaryota</taxon>
        <taxon>Viridiplantae</taxon>
        <taxon>Streptophyta</taxon>
        <taxon>Embryophyta</taxon>
        <taxon>Tracheophyta</taxon>
        <taxon>Spermatophyta</taxon>
        <taxon>Magnoliopsida</taxon>
        <taxon>eudicotyledons</taxon>
        <taxon>Gunneridae</taxon>
        <taxon>Pentapetalae</taxon>
        <taxon>asterids</taxon>
        <taxon>lamiids</taxon>
        <taxon>Solanales</taxon>
        <taxon>Solanaceae</taxon>
        <taxon>Solanoideae</taxon>
        <taxon>Solaneae</taxon>
        <taxon>Solanum</taxon>
    </lineage>
</organism>
<reference evidence="1 2" key="1">
    <citation type="submission" date="2020-09" db="EMBL/GenBank/DDBJ databases">
        <title>De no assembly of potato wild relative species, Solanum commersonii.</title>
        <authorList>
            <person name="Cho K."/>
        </authorList>
    </citation>
    <scope>NUCLEOTIDE SEQUENCE [LARGE SCALE GENOMIC DNA]</scope>
    <source>
        <strain evidence="1">LZ3.2</strain>
        <tissue evidence="1">Leaf</tissue>
    </source>
</reference>
<dbReference type="OrthoDB" id="288590at2759"/>
<dbReference type="Proteomes" id="UP000824120">
    <property type="component" value="Chromosome 2"/>
</dbReference>
<dbReference type="AlphaFoldDB" id="A0A9J6ADL1"/>
<evidence type="ECO:0000313" key="1">
    <source>
        <dbReference type="EMBL" id="KAG5622242.1"/>
    </source>
</evidence>
<evidence type="ECO:0000313" key="2">
    <source>
        <dbReference type="Proteomes" id="UP000824120"/>
    </source>
</evidence>
<comment type="caution">
    <text evidence="1">The sequence shown here is derived from an EMBL/GenBank/DDBJ whole genome shotgun (WGS) entry which is preliminary data.</text>
</comment>
<name>A0A9J6ADL1_SOLCO</name>
<protein>
    <submittedName>
        <fullName evidence="1">Uncharacterized protein</fullName>
    </submittedName>
</protein>